<reference evidence="3" key="1">
    <citation type="submission" date="2019-08" db="EMBL/GenBank/DDBJ databases">
        <authorList>
            <person name="Kucharzyk K."/>
            <person name="Murdoch R.W."/>
            <person name="Higgins S."/>
            <person name="Loffler F."/>
        </authorList>
    </citation>
    <scope>NUCLEOTIDE SEQUENCE</scope>
</reference>
<proteinExistence type="inferred from homology"/>
<dbReference type="InterPro" id="IPR029057">
    <property type="entry name" value="PRTase-like"/>
</dbReference>
<dbReference type="InterPro" id="IPR051910">
    <property type="entry name" value="ComF/GntX_DNA_util-trans"/>
</dbReference>
<comment type="similarity">
    <text evidence="1">Belongs to the ComF/GntX family.</text>
</comment>
<protein>
    <recommendedName>
        <fullName evidence="2">Phosphoribosyltransferase domain-containing protein</fullName>
    </recommendedName>
</protein>
<dbReference type="Gene3D" id="3.40.50.2020">
    <property type="match status" value="1"/>
</dbReference>
<evidence type="ECO:0000256" key="1">
    <source>
        <dbReference type="ARBA" id="ARBA00008007"/>
    </source>
</evidence>
<feature type="domain" description="Phosphoribosyltransferase" evidence="2">
    <location>
        <begin position="169"/>
        <end position="229"/>
    </location>
</feature>
<organism evidence="3">
    <name type="scientific">bioreactor metagenome</name>
    <dbReference type="NCBI Taxonomy" id="1076179"/>
    <lineage>
        <taxon>unclassified sequences</taxon>
        <taxon>metagenomes</taxon>
        <taxon>ecological metagenomes</taxon>
    </lineage>
</organism>
<dbReference type="InterPro" id="IPR000836">
    <property type="entry name" value="PRTase_dom"/>
</dbReference>
<dbReference type="PANTHER" id="PTHR47505:SF1">
    <property type="entry name" value="DNA UTILIZATION PROTEIN YHGH"/>
    <property type="match status" value="1"/>
</dbReference>
<name>A0A644ZBF9_9ZZZZ</name>
<dbReference type="EMBL" id="VSSQ01008010">
    <property type="protein sequence ID" value="MPM37618.1"/>
    <property type="molecule type" value="Genomic_DNA"/>
</dbReference>
<comment type="caution">
    <text evidence="3">The sequence shown here is derived from an EMBL/GenBank/DDBJ whole genome shotgun (WGS) entry which is preliminary data.</text>
</comment>
<evidence type="ECO:0000259" key="2">
    <source>
        <dbReference type="Pfam" id="PF00156"/>
    </source>
</evidence>
<gene>
    <name evidence="3" type="ORF">SDC9_84236</name>
</gene>
<evidence type="ECO:0000313" key="3">
    <source>
        <dbReference type="EMBL" id="MPM37618.1"/>
    </source>
</evidence>
<sequence>MSQTQEDERYGLKAFVDGVFDALYPSNVACRLCNRETILGKDCLCGDCRATLIPCPPMAAPEALDGLCAAFVYTGGAALGIHALKYARQTRLAEFFGKAMRLPEEWKIDAVVPVPLHPLKLWLRTYNQSELLAQEVCRWYRLPLEKKLLWRTRFTRTQTALDADARTKNVSNAFSASPACAGRSILLVDDVTTTHSTLLACAAALKQAGAAHVYAVCACSAEKELLRSVKTETE</sequence>
<dbReference type="AlphaFoldDB" id="A0A644ZBF9"/>
<dbReference type="Pfam" id="PF00156">
    <property type="entry name" value="Pribosyltran"/>
    <property type="match status" value="1"/>
</dbReference>
<accession>A0A644ZBF9</accession>
<dbReference type="PANTHER" id="PTHR47505">
    <property type="entry name" value="DNA UTILIZATION PROTEIN YHGH"/>
    <property type="match status" value="1"/>
</dbReference>
<dbReference type="SUPFAM" id="SSF53271">
    <property type="entry name" value="PRTase-like"/>
    <property type="match status" value="1"/>
</dbReference>